<sequence length="175" mass="20184">MSSDQSRIIESLVEFLAHALELEEASVEHYEELADSMEIHNNPQVAELFRRMAGFSQEHANQVRVRAEGLELPEISPWEFKWTCPGSPESSCMEEAHYLMNTAQALQIALFNEIRGRDFYLQVAETSPDVNVRWQAQEMVEEEALHVKMLEEWLQEVEVEVETPLEDLDPPNSPE</sequence>
<dbReference type="EMBL" id="AFOC01000043">
    <property type="protein sequence ID" value="EGV51260.1"/>
    <property type="molecule type" value="Genomic_DNA"/>
</dbReference>
<dbReference type="InterPro" id="IPR012347">
    <property type="entry name" value="Ferritin-like"/>
</dbReference>
<evidence type="ECO:0000313" key="3">
    <source>
        <dbReference type="Proteomes" id="UP000004491"/>
    </source>
</evidence>
<dbReference type="CDD" id="cd01045">
    <property type="entry name" value="Ferritin_like_AB"/>
    <property type="match status" value="1"/>
</dbReference>
<keyword evidence="3" id="KW-1185">Reference proteome</keyword>
<protein>
    <submittedName>
        <fullName evidence="2">Rubrerythrin</fullName>
    </submittedName>
</protein>
<dbReference type="GO" id="GO:0046872">
    <property type="term" value="F:metal ion binding"/>
    <property type="evidence" value="ECO:0007669"/>
    <property type="project" value="InterPro"/>
</dbReference>
<gene>
    <name evidence="2" type="primary">rbr3</name>
    <name evidence="2" type="ORF">Rifp1Sym_bp00070</name>
</gene>
<comment type="caution">
    <text evidence="2">The sequence shown here is derived from an EMBL/GenBank/DDBJ whole genome shotgun (WGS) entry which is preliminary data.</text>
</comment>
<dbReference type="AlphaFoldDB" id="G2DDN0"/>
<reference evidence="2" key="1">
    <citation type="journal article" date="2011" name="ISME J.">
        <title>The endosymbionts of the deep-sea tubeworms Riftia pachyptila and Tevnia jerichonana share an identical physiology as revealed by proteogenomic analyses.</title>
        <authorList>
            <person name="Gardebrecht A."/>
            <person name="Markert S."/>
            <person name="Felbeck H."/>
            <person name="Thuermer A."/>
            <person name="Albrecht D."/>
            <person name="Wollherr A."/>
            <person name="Kabisch J."/>
            <person name="Lehmann R."/>
            <person name="Daniel R."/>
            <person name="Liesegang H."/>
            <person name="Hecker M."/>
            <person name="Sievert S.M."/>
            <person name="Schweder T."/>
        </authorList>
    </citation>
    <scope>NUCLEOTIDE SEQUENCE [LARGE SCALE GENOMIC DNA]</scope>
</reference>
<accession>G2DDN0</accession>
<dbReference type="RefSeq" id="WP_005961811.1">
    <property type="nucleotide sequence ID" value="NZ_AFOC01000043.1"/>
</dbReference>
<organism evidence="2 3">
    <name type="scientific">endosymbiont of Riftia pachyptila</name>
    <name type="common">vent Ph05</name>
    <dbReference type="NCBI Taxonomy" id="1048808"/>
    <lineage>
        <taxon>Bacteria</taxon>
        <taxon>Pseudomonadati</taxon>
        <taxon>Pseudomonadota</taxon>
        <taxon>Gammaproteobacteria</taxon>
        <taxon>sulfur-oxidizing symbionts</taxon>
    </lineage>
</organism>
<name>G2DDN0_9GAMM</name>
<dbReference type="InterPro" id="IPR003251">
    <property type="entry name" value="Rr_diiron-bd_dom"/>
</dbReference>
<feature type="domain" description="Rubrerythrin diiron-binding" evidence="1">
    <location>
        <begin position="14"/>
        <end position="70"/>
    </location>
</feature>
<dbReference type="Gene3D" id="1.20.1260.10">
    <property type="match status" value="1"/>
</dbReference>
<dbReference type="SUPFAM" id="SSF47240">
    <property type="entry name" value="Ferritin-like"/>
    <property type="match status" value="1"/>
</dbReference>
<proteinExistence type="predicted"/>
<dbReference type="InterPro" id="IPR009078">
    <property type="entry name" value="Ferritin-like_SF"/>
</dbReference>
<evidence type="ECO:0000259" key="1">
    <source>
        <dbReference type="Pfam" id="PF02915"/>
    </source>
</evidence>
<dbReference type="Proteomes" id="UP000004491">
    <property type="component" value="Unassembled WGS sequence"/>
</dbReference>
<dbReference type="Pfam" id="PF02915">
    <property type="entry name" value="Rubrerythrin"/>
    <property type="match status" value="1"/>
</dbReference>
<dbReference type="GO" id="GO:0016491">
    <property type="term" value="F:oxidoreductase activity"/>
    <property type="evidence" value="ECO:0007669"/>
    <property type="project" value="InterPro"/>
</dbReference>
<evidence type="ECO:0000313" key="2">
    <source>
        <dbReference type="EMBL" id="EGV51260.1"/>
    </source>
</evidence>